<evidence type="ECO:0000259" key="3">
    <source>
        <dbReference type="Pfam" id="PF16344"/>
    </source>
</evidence>
<feature type="domain" description="Protein FecR C-terminal" evidence="3">
    <location>
        <begin position="336"/>
        <end position="404"/>
    </location>
</feature>
<dbReference type="InterPro" id="IPR032508">
    <property type="entry name" value="FecR_C"/>
</dbReference>
<evidence type="ECO:0000256" key="1">
    <source>
        <dbReference type="SAM" id="Phobius"/>
    </source>
</evidence>
<keyword evidence="1" id="KW-0812">Transmembrane</keyword>
<protein>
    <submittedName>
        <fullName evidence="4">FecR family protein</fullName>
    </submittedName>
</protein>
<dbReference type="EMBL" id="SODV01000002">
    <property type="protein sequence ID" value="TDW96681.1"/>
    <property type="molecule type" value="Genomic_DNA"/>
</dbReference>
<reference evidence="4 5" key="1">
    <citation type="submission" date="2019-03" db="EMBL/GenBank/DDBJ databases">
        <title>Genomic Encyclopedia of Type Strains, Phase IV (KMG-IV): sequencing the most valuable type-strain genomes for metagenomic binning, comparative biology and taxonomic classification.</title>
        <authorList>
            <person name="Goeker M."/>
        </authorList>
    </citation>
    <scope>NUCLEOTIDE SEQUENCE [LARGE SCALE GENOMIC DNA]</scope>
    <source>
        <strain evidence="4 5">DSM 100059</strain>
    </source>
</reference>
<evidence type="ECO:0000313" key="4">
    <source>
        <dbReference type="EMBL" id="TDW96681.1"/>
    </source>
</evidence>
<dbReference type="RefSeq" id="WP_133997549.1">
    <property type="nucleotide sequence ID" value="NZ_SODV01000002.1"/>
</dbReference>
<dbReference type="Gene3D" id="3.55.50.30">
    <property type="match status" value="1"/>
</dbReference>
<keyword evidence="5" id="KW-1185">Reference proteome</keyword>
<dbReference type="Proteomes" id="UP000294498">
    <property type="component" value="Unassembled WGS sequence"/>
</dbReference>
<comment type="caution">
    <text evidence="4">The sequence shown here is derived from an EMBL/GenBank/DDBJ whole genome shotgun (WGS) entry which is preliminary data.</text>
</comment>
<sequence>MRRSTTASSLHDLLEKYRTNTCTRAEMEELFQTVRHQDKRELFRELRKQWEQAGEGTPSQDLDRRFRLLMDRLREPGSATGVQEVLPRWKRIRNRRRQQAAAVCLFLLLGGAAIILKRPTAKKPVEAAVKHNDVKPGGNKARLTLADGSSIILDSAGNGTLSQQGTSRVIKLTNGRLAYRLSRGGVDTAPVFNTISTPRGGQYELELPDGTKVWLDAGSSLRFPTAFPGNSRAVQLTGEAYFEVAPHPHQPFVISVFSRVPGQGDTLQNIKVLGTAFNVMAYADEPLLKTTLVDGAVRIDNHLLKPGEQAQWGHASGVQVVTDADVEAAVAWKNGYFNFNKADIQTVMRQLSRWYDVEVSFRGDAMSDKIFFGGIQRNLPLSSVFSILERSGVKFTIDGRKVVVDL</sequence>
<dbReference type="InterPro" id="IPR006860">
    <property type="entry name" value="FecR"/>
</dbReference>
<dbReference type="InterPro" id="IPR012373">
    <property type="entry name" value="Ferrdict_sens_TM"/>
</dbReference>
<dbReference type="AlphaFoldDB" id="A0A4R8DGA7"/>
<gene>
    <name evidence="4" type="ORF">EDB95_4517</name>
</gene>
<accession>A0A4R8DGA7</accession>
<dbReference type="Pfam" id="PF04773">
    <property type="entry name" value="FecR"/>
    <property type="match status" value="1"/>
</dbReference>
<organism evidence="4 5">
    <name type="scientific">Dinghuibacter silviterrae</name>
    <dbReference type="NCBI Taxonomy" id="1539049"/>
    <lineage>
        <taxon>Bacteria</taxon>
        <taxon>Pseudomonadati</taxon>
        <taxon>Bacteroidota</taxon>
        <taxon>Chitinophagia</taxon>
        <taxon>Chitinophagales</taxon>
        <taxon>Chitinophagaceae</taxon>
        <taxon>Dinghuibacter</taxon>
    </lineage>
</organism>
<dbReference type="PANTHER" id="PTHR30273">
    <property type="entry name" value="PERIPLASMIC SIGNAL SENSOR AND SIGMA FACTOR ACTIVATOR FECR-RELATED"/>
    <property type="match status" value="1"/>
</dbReference>
<proteinExistence type="predicted"/>
<evidence type="ECO:0000259" key="2">
    <source>
        <dbReference type="Pfam" id="PF04773"/>
    </source>
</evidence>
<dbReference type="GO" id="GO:0016989">
    <property type="term" value="F:sigma factor antagonist activity"/>
    <property type="evidence" value="ECO:0007669"/>
    <property type="project" value="TreeGrafter"/>
</dbReference>
<keyword evidence="1" id="KW-0472">Membrane</keyword>
<feature type="domain" description="FecR protein" evidence="2">
    <location>
        <begin position="194"/>
        <end position="298"/>
    </location>
</feature>
<keyword evidence="1" id="KW-1133">Transmembrane helix</keyword>
<feature type="transmembrane region" description="Helical" evidence="1">
    <location>
        <begin position="100"/>
        <end position="116"/>
    </location>
</feature>
<dbReference type="PANTHER" id="PTHR30273:SF2">
    <property type="entry name" value="PROTEIN FECR"/>
    <property type="match status" value="1"/>
</dbReference>
<evidence type="ECO:0000313" key="5">
    <source>
        <dbReference type="Proteomes" id="UP000294498"/>
    </source>
</evidence>
<dbReference type="OrthoDB" id="629393at2"/>
<dbReference type="Pfam" id="PF16344">
    <property type="entry name" value="FecR_C"/>
    <property type="match status" value="1"/>
</dbReference>
<name>A0A4R8DGA7_9BACT</name>
<dbReference type="Gene3D" id="2.60.120.1440">
    <property type="match status" value="1"/>
</dbReference>